<comment type="caution">
    <text evidence="5">The sequence shown here is derived from an EMBL/GenBank/DDBJ whole genome shotgun (WGS) entry which is preliminary data.</text>
</comment>
<feature type="transmembrane region" description="Helical" evidence="4">
    <location>
        <begin position="223"/>
        <end position="243"/>
    </location>
</feature>
<evidence type="ECO:0000313" key="6">
    <source>
        <dbReference type="Proteomes" id="UP000287651"/>
    </source>
</evidence>
<keyword evidence="4" id="KW-1133">Transmembrane helix</keyword>
<evidence type="ECO:0000256" key="3">
    <source>
        <dbReference type="ARBA" id="ARBA00022786"/>
    </source>
</evidence>
<dbReference type="Proteomes" id="UP000287651">
    <property type="component" value="Unassembled WGS sequence"/>
</dbReference>
<evidence type="ECO:0000256" key="1">
    <source>
        <dbReference type="ARBA" id="ARBA00000900"/>
    </source>
</evidence>
<sequence>MQKLCLHFAFRVCSPHPVTASCVTAANLDDDGGFKEPTDHQSKELFLPFRCFCTRKDVSAGLLFAVRVAVVCQSLWFQTRWSQQVRCKDVLLEDVDAAKAIVEFVSHAAIEKLVVGASSKGGFVRCLHISTAFCVRSENCALELASDGVLLSLRRFKNHDVAASITKGVPDFCTVYVIGKGKVSAMRSAVRPAPAVSPLRAQIQSEASLKPDALPTRFLLGPKGASCLLLFHFSFLLLLGTWLKRMADACRARRDGTGDTQHEA</sequence>
<name>A0A427A2D7_ENSVE</name>
<protein>
    <recommendedName>
        <fullName evidence="2">RING-type E3 ubiquitin transferase</fullName>
        <ecNumber evidence="2">2.3.2.27</ecNumber>
    </recommendedName>
</protein>
<evidence type="ECO:0000256" key="4">
    <source>
        <dbReference type="SAM" id="Phobius"/>
    </source>
</evidence>
<dbReference type="PROSITE" id="PS51257">
    <property type="entry name" value="PROKAR_LIPOPROTEIN"/>
    <property type="match status" value="1"/>
</dbReference>
<gene>
    <name evidence="5" type="ORF">B296_00000465</name>
</gene>
<comment type="catalytic activity">
    <reaction evidence="1">
        <text>S-ubiquitinyl-[E2 ubiquitin-conjugating enzyme]-L-cysteine + [acceptor protein]-L-lysine = [E2 ubiquitin-conjugating enzyme]-L-cysteine + N(6)-ubiquitinyl-[acceptor protein]-L-lysine.</text>
        <dbReference type="EC" id="2.3.2.27"/>
    </reaction>
</comment>
<evidence type="ECO:0000313" key="5">
    <source>
        <dbReference type="EMBL" id="RRT70362.1"/>
    </source>
</evidence>
<dbReference type="AlphaFoldDB" id="A0A427A2D7"/>
<proteinExistence type="predicted"/>
<keyword evidence="4" id="KW-0472">Membrane</keyword>
<reference evidence="5 6" key="1">
    <citation type="journal article" date="2014" name="Agronomy (Basel)">
        <title>A Draft Genome Sequence for Ensete ventricosum, the Drought-Tolerant Tree Against Hunger.</title>
        <authorList>
            <person name="Harrison J."/>
            <person name="Moore K.A."/>
            <person name="Paszkiewicz K."/>
            <person name="Jones T."/>
            <person name="Grant M."/>
            <person name="Ambacheew D."/>
            <person name="Muzemil S."/>
            <person name="Studholme D.J."/>
        </authorList>
    </citation>
    <scope>NUCLEOTIDE SEQUENCE [LARGE SCALE GENOMIC DNA]</scope>
</reference>
<accession>A0A427A2D7</accession>
<dbReference type="EC" id="2.3.2.27" evidence="2"/>
<keyword evidence="4" id="KW-0812">Transmembrane</keyword>
<keyword evidence="3" id="KW-0833">Ubl conjugation pathway</keyword>
<dbReference type="EMBL" id="AMZH03004046">
    <property type="protein sequence ID" value="RRT70362.1"/>
    <property type="molecule type" value="Genomic_DNA"/>
</dbReference>
<dbReference type="InterPro" id="IPR051348">
    <property type="entry name" value="U-box_ubiquitin_ligases"/>
</dbReference>
<dbReference type="PANTHER" id="PTHR45647:SF132">
    <property type="entry name" value="KINASE WITH ADENINE NUCLEOTIDE ALPHA HYDROLASES-LIKE DOMAIN-CONTAINING PROTEIN"/>
    <property type="match status" value="1"/>
</dbReference>
<dbReference type="GO" id="GO:0061630">
    <property type="term" value="F:ubiquitin protein ligase activity"/>
    <property type="evidence" value="ECO:0007669"/>
    <property type="project" value="UniProtKB-EC"/>
</dbReference>
<dbReference type="PANTHER" id="PTHR45647">
    <property type="entry name" value="OS02G0152300 PROTEIN"/>
    <property type="match status" value="1"/>
</dbReference>
<organism evidence="5 6">
    <name type="scientific">Ensete ventricosum</name>
    <name type="common">Abyssinian banana</name>
    <name type="synonym">Musa ensete</name>
    <dbReference type="NCBI Taxonomy" id="4639"/>
    <lineage>
        <taxon>Eukaryota</taxon>
        <taxon>Viridiplantae</taxon>
        <taxon>Streptophyta</taxon>
        <taxon>Embryophyta</taxon>
        <taxon>Tracheophyta</taxon>
        <taxon>Spermatophyta</taxon>
        <taxon>Magnoliopsida</taxon>
        <taxon>Liliopsida</taxon>
        <taxon>Zingiberales</taxon>
        <taxon>Musaceae</taxon>
        <taxon>Ensete</taxon>
    </lineage>
</organism>
<evidence type="ECO:0000256" key="2">
    <source>
        <dbReference type="ARBA" id="ARBA00012483"/>
    </source>
</evidence>